<gene>
    <name evidence="3" type="ORF">C7402_14215</name>
</gene>
<dbReference type="RefSeq" id="WP_116614955.1">
    <property type="nucleotide sequence ID" value="NZ_QEOB01000042.1"/>
</dbReference>
<feature type="signal peptide" evidence="1">
    <location>
        <begin position="1"/>
        <end position="17"/>
    </location>
</feature>
<dbReference type="Pfam" id="PF00386">
    <property type="entry name" value="C1q"/>
    <property type="match status" value="1"/>
</dbReference>
<evidence type="ECO:0000259" key="2">
    <source>
        <dbReference type="Pfam" id="PF00386"/>
    </source>
</evidence>
<feature type="chain" id="PRO_5045186496" evidence="1">
    <location>
        <begin position="18"/>
        <end position="547"/>
    </location>
</feature>
<evidence type="ECO:0000256" key="1">
    <source>
        <dbReference type="SAM" id="SignalP"/>
    </source>
</evidence>
<dbReference type="InterPro" id="IPR001073">
    <property type="entry name" value="C1q_dom"/>
</dbReference>
<evidence type="ECO:0000313" key="3">
    <source>
        <dbReference type="EMBL" id="PVX61224.1"/>
    </source>
</evidence>
<comment type="caution">
    <text evidence="3">The sequence shown here is derived from an EMBL/GenBank/DDBJ whole genome shotgun (WGS) entry which is preliminary data.</text>
</comment>
<dbReference type="Gene3D" id="2.60.120.40">
    <property type="match status" value="1"/>
</dbReference>
<keyword evidence="1" id="KW-0732">Signal</keyword>
<protein>
    <submittedName>
        <fullName evidence="3">C1q domain-containing protein</fullName>
    </submittedName>
</protein>
<feature type="domain" description="C1q" evidence="2">
    <location>
        <begin position="431"/>
        <end position="528"/>
    </location>
</feature>
<accession>A0ABX5K8N7</accession>
<organism evidence="3 4">
    <name type="scientific">Paraburkholderia unamae</name>
    <dbReference type="NCBI Taxonomy" id="219649"/>
    <lineage>
        <taxon>Bacteria</taxon>
        <taxon>Pseudomonadati</taxon>
        <taxon>Pseudomonadota</taxon>
        <taxon>Betaproteobacteria</taxon>
        <taxon>Burkholderiales</taxon>
        <taxon>Burkholderiaceae</taxon>
        <taxon>Paraburkholderia</taxon>
    </lineage>
</organism>
<dbReference type="InterPro" id="IPR008983">
    <property type="entry name" value="Tumour_necrosis_fac-like_dom"/>
</dbReference>
<sequence length="547" mass="54763">MKKLLLTALFAPMMALAQTFPAPTFSSLTLQNPLTAANGGTGATSSTGSGSVVLSGSPTIANPAITGSFTATGLVTPSDISTQAANSILANATSSAASPTAIVMPSCSAAGSYLGWTSASGFGCTSAYPANVINYGAGINPLSGVALPVSLFGETAGSEYVAGGGLTVTDSTSHAGIGHTAYSFSSNPIGTGAIGPLNADFAATFSVLKQNFSASPTAGEVDGAYFVSRNGGSNSDTTGALFDVGNYGTGFNAAWEGNTTGFTSGVVTQQVDTQAGVVDTRTSHQYGYVASKVVGSGSGVAYYASNIDTSGGTGKWQHLLQFGGGGFTGFDMPISTSDVVSMQMFDGVGGSKTIGVLSNCYYIENAALTTQLLSLCDNGNLTNSGTFSTGALTATTGSFTTLNASANDALLYTNTGGQSIANNSATTVTGWTKTYDRVNTNFNASTGTFTAPATGYYLVSVQIAFAAAATGAGNQYSVTILNNGSVAANGQYFAETATSLIRVVRATAVLAMTSGQTITVQAYQASGSAIALSTTANVNTLSITRIP</sequence>
<keyword evidence="4" id="KW-1185">Reference proteome</keyword>
<reference evidence="3 4" key="1">
    <citation type="submission" date="2018-05" db="EMBL/GenBank/DDBJ databases">
        <title>Genomic Encyclopedia of Type Strains, Phase IV (KMG-V): Genome sequencing to study the core and pangenomes of soil and plant-associated prokaryotes.</title>
        <authorList>
            <person name="Whitman W."/>
        </authorList>
    </citation>
    <scope>NUCLEOTIDE SEQUENCE [LARGE SCALE GENOMIC DNA]</scope>
    <source>
        <strain evidence="3 4">SCZa-39</strain>
    </source>
</reference>
<proteinExistence type="predicted"/>
<evidence type="ECO:0000313" key="4">
    <source>
        <dbReference type="Proteomes" id="UP000245712"/>
    </source>
</evidence>
<dbReference type="EMBL" id="QEOB01000042">
    <property type="protein sequence ID" value="PVX61224.1"/>
    <property type="molecule type" value="Genomic_DNA"/>
</dbReference>
<dbReference type="SUPFAM" id="SSF49842">
    <property type="entry name" value="TNF-like"/>
    <property type="match status" value="1"/>
</dbReference>
<dbReference type="Proteomes" id="UP000245712">
    <property type="component" value="Unassembled WGS sequence"/>
</dbReference>
<name>A0ABX5K8N7_9BURK</name>